<feature type="region of interest" description="Disordered" evidence="1">
    <location>
        <begin position="20"/>
        <end position="53"/>
    </location>
</feature>
<dbReference type="Proteomes" id="UP000691718">
    <property type="component" value="Unassembled WGS sequence"/>
</dbReference>
<dbReference type="EMBL" id="CAJQZP010001435">
    <property type="protein sequence ID" value="CAG5046058.1"/>
    <property type="molecule type" value="Genomic_DNA"/>
</dbReference>
<proteinExistence type="predicted"/>
<feature type="region of interest" description="Disordered" evidence="1">
    <location>
        <begin position="65"/>
        <end position="103"/>
    </location>
</feature>
<reference evidence="2" key="1">
    <citation type="submission" date="2021-04" db="EMBL/GenBank/DDBJ databases">
        <authorList>
            <person name="Tunstrom K."/>
        </authorList>
    </citation>
    <scope>NUCLEOTIDE SEQUENCE</scope>
</reference>
<feature type="compositionally biased region" description="Acidic residues" evidence="1">
    <location>
        <begin position="20"/>
        <end position="33"/>
    </location>
</feature>
<sequence>MASRGLGDEQIEEFLFDYAESEDGFDGDDDSIADPDFVPNLEMPTDPDDFEEVDGVNFDTIIENIENSRSNSQPPTPSETFPHPGPSSRPGSSGRSQAKQKLN</sequence>
<evidence type="ECO:0000256" key="1">
    <source>
        <dbReference type="SAM" id="MobiDB-lite"/>
    </source>
</evidence>
<dbReference type="AlphaFoldDB" id="A0A8S3Y4D6"/>
<keyword evidence="3" id="KW-1185">Reference proteome</keyword>
<feature type="compositionally biased region" description="Low complexity" evidence="1">
    <location>
        <begin position="86"/>
        <end position="96"/>
    </location>
</feature>
<dbReference type="OrthoDB" id="122438at2759"/>
<protein>
    <submittedName>
        <fullName evidence="2">(apollo) hypothetical protein</fullName>
    </submittedName>
</protein>
<evidence type="ECO:0000313" key="3">
    <source>
        <dbReference type="Proteomes" id="UP000691718"/>
    </source>
</evidence>
<organism evidence="2 3">
    <name type="scientific">Parnassius apollo</name>
    <name type="common">Apollo butterfly</name>
    <name type="synonym">Papilio apollo</name>
    <dbReference type="NCBI Taxonomy" id="110799"/>
    <lineage>
        <taxon>Eukaryota</taxon>
        <taxon>Metazoa</taxon>
        <taxon>Ecdysozoa</taxon>
        <taxon>Arthropoda</taxon>
        <taxon>Hexapoda</taxon>
        <taxon>Insecta</taxon>
        <taxon>Pterygota</taxon>
        <taxon>Neoptera</taxon>
        <taxon>Endopterygota</taxon>
        <taxon>Lepidoptera</taxon>
        <taxon>Glossata</taxon>
        <taxon>Ditrysia</taxon>
        <taxon>Papilionoidea</taxon>
        <taxon>Papilionidae</taxon>
        <taxon>Parnassiinae</taxon>
        <taxon>Parnassini</taxon>
        <taxon>Parnassius</taxon>
        <taxon>Parnassius</taxon>
    </lineage>
</organism>
<comment type="caution">
    <text evidence="2">The sequence shown here is derived from an EMBL/GenBank/DDBJ whole genome shotgun (WGS) entry which is preliminary data.</text>
</comment>
<name>A0A8S3Y4D6_PARAO</name>
<gene>
    <name evidence="2" type="ORF">PAPOLLO_LOCUS23457</name>
</gene>
<evidence type="ECO:0000313" key="2">
    <source>
        <dbReference type="EMBL" id="CAG5046058.1"/>
    </source>
</evidence>
<accession>A0A8S3Y4D6</accession>